<dbReference type="STRING" id="1797994.A2227_07255"/>
<proteinExistence type="predicted"/>
<protein>
    <submittedName>
        <fullName evidence="1">Uncharacterized protein</fullName>
    </submittedName>
</protein>
<comment type="caution">
    <text evidence="1">The sequence shown here is derived from an EMBL/GenBank/DDBJ whole genome shotgun (WGS) entry which is preliminary data.</text>
</comment>
<dbReference type="Proteomes" id="UP000178367">
    <property type="component" value="Unassembled WGS sequence"/>
</dbReference>
<dbReference type="EMBL" id="MFGB01000023">
    <property type="protein sequence ID" value="OGF25118.1"/>
    <property type="molecule type" value="Genomic_DNA"/>
</dbReference>
<accession>A0A1F5SEJ6</accession>
<reference evidence="1 2" key="1">
    <citation type="journal article" date="2016" name="Nat. Commun.">
        <title>Thousands of microbial genomes shed light on interconnected biogeochemical processes in an aquifer system.</title>
        <authorList>
            <person name="Anantharaman K."/>
            <person name="Brown C.T."/>
            <person name="Hug L.A."/>
            <person name="Sharon I."/>
            <person name="Castelle C.J."/>
            <person name="Probst A.J."/>
            <person name="Thomas B.C."/>
            <person name="Singh A."/>
            <person name="Wilkins M.J."/>
            <person name="Karaoz U."/>
            <person name="Brodie E.L."/>
            <person name="Williams K.H."/>
            <person name="Hubbard S.S."/>
            <person name="Banfield J.F."/>
        </authorList>
    </citation>
    <scope>NUCLEOTIDE SEQUENCE [LARGE SCALE GENOMIC DNA]</scope>
</reference>
<evidence type="ECO:0000313" key="2">
    <source>
        <dbReference type="Proteomes" id="UP000178367"/>
    </source>
</evidence>
<sequence>MGISCFGEILRLVFCFFNYIVFMGKAVKQYRLVLAAVLLFLLSGCAVTDGLKKADDKAGELFAEFGIETETGTSTGIKLPDIDLVKIGQSVIDLKNRFFPESSTSTESAATSTFDREKLEAAVIDAKDLTREAKDAIDAWLIANDLNRYGDPIGTYYAGGTPLFNEMTGEAIDRFDYILKKRPEVFKIIDN</sequence>
<name>A0A1F5SEJ6_9BACT</name>
<evidence type="ECO:0000313" key="1">
    <source>
        <dbReference type="EMBL" id="OGF25118.1"/>
    </source>
</evidence>
<dbReference type="AlphaFoldDB" id="A0A1F5SEJ6"/>
<gene>
    <name evidence="1" type="ORF">A2227_07255</name>
</gene>
<organism evidence="1 2">
    <name type="scientific">Candidatus Falkowbacteria bacterium RIFOXYA2_FULL_47_19</name>
    <dbReference type="NCBI Taxonomy" id="1797994"/>
    <lineage>
        <taxon>Bacteria</taxon>
        <taxon>Candidatus Falkowiibacteriota</taxon>
    </lineage>
</organism>